<dbReference type="GO" id="GO:0009251">
    <property type="term" value="P:glucan catabolic process"/>
    <property type="evidence" value="ECO:0007669"/>
    <property type="project" value="TreeGrafter"/>
</dbReference>
<name>A0A4S4LJE2_9AGAM</name>
<dbReference type="PANTHER" id="PTHR10963:SF24">
    <property type="entry name" value="GLYCOSIDASE C21B10.07-RELATED"/>
    <property type="match status" value="1"/>
</dbReference>
<dbReference type="GO" id="GO:0004553">
    <property type="term" value="F:hydrolase activity, hydrolyzing O-glycosyl compounds"/>
    <property type="evidence" value="ECO:0007669"/>
    <property type="project" value="InterPro"/>
</dbReference>
<feature type="domain" description="GH16" evidence="3">
    <location>
        <begin position="32"/>
        <end position="289"/>
    </location>
</feature>
<accession>A0A4S4LJE2</accession>
<dbReference type="InterPro" id="IPR013320">
    <property type="entry name" value="ConA-like_dom_sf"/>
</dbReference>
<sequence>MRSSTFLYALPLAALAVSAAQVNPRSHKSRFHRRSSPPLPQGNTPGPVLLRSFAQSQGLAYVQGDNTAVMTVDNYSDLSEGENRNSVRIQSKTTISTGLVIADIFDMPHGCSVWPSLWQVGPNWPAGGEIDIIEGVNNLQLNQMTVHSSEGCTLDKNPPATTVNNTTGKVEAFTSNIIATGCATTATSNAGCAFQDPSTQSYGTGFNDIAGGVFASLVQDSGIQIWRFPRYAIPSDITSQNPDPTTWGAPSAYWSSSSCDISSHFYNMNVVFDITLCGDWAGSAYSQTCGGSKGGASSCAAQVTQASNYKYASWKINYVAIYQ</sequence>
<dbReference type="Proteomes" id="UP000308199">
    <property type="component" value="Unassembled WGS sequence"/>
</dbReference>
<evidence type="ECO:0000313" key="5">
    <source>
        <dbReference type="Proteomes" id="UP000308199"/>
    </source>
</evidence>
<dbReference type="EMBL" id="SGPK01000004">
    <property type="protein sequence ID" value="THH12089.1"/>
    <property type="molecule type" value="Genomic_DNA"/>
</dbReference>
<feature type="compositionally biased region" description="Basic residues" evidence="1">
    <location>
        <begin position="26"/>
        <end position="35"/>
    </location>
</feature>
<protein>
    <recommendedName>
        <fullName evidence="3">GH16 domain-containing protein</fullName>
    </recommendedName>
</protein>
<evidence type="ECO:0000256" key="1">
    <source>
        <dbReference type="SAM" id="MobiDB-lite"/>
    </source>
</evidence>
<proteinExistence type="predicted"/>
<dbReference type="Gene3D" id="2.60.120.200">
    <property type="match status" value="1"/>
</dbReference>
<dbReference type="OrthoDB" id="192832at2759"/>
<dbReference type="PANTHER" id="PTHR10963">
    <property type="entry name" value="GLYCOSYL HYDROLASE-RELATED"/>
    <property type="match status" value="1"/>
</dbReference>
<comment type="caution">
    <text evidence="4">The sequence shown here is derived from an EMBL/GenBank/DDBJ whole genome shotgun (WGS) entry which is preliminary data.</text>
</comment>
<keyword evidence="2" id="KW-0732">Signal</keyword>
<gene>
    <name evidence="4" type="ORF">EW145_g233</name>
</gene>
<dbReference type="PROSITE" id="PS51762">
    <property type="entry name" value="GH16_2"/>
    <property type="match status" value="1"/>
</dbReference>
<evidence type="ECO:0000313" key="4">
    <source>
        <dbReference type="EMBL" id="THH12089.1"/>
    </source>
</evidence>
<dbReference type="InterPro" id="IPR000757">
    <property type="entry name" value="Beta-glucanase-like"/>
</dbReference>
<evidence type="ECO:0000259" key="3">
    <source>
        <dbReference type="PROSITE" id="PS51762"/>
    </source>
</evidence>
<feature type="chain" id="PRO_5020707851" description="GH16 domain-containing protein" evidence="2">
    <location>
        <begin position="21"/>
        <end position="323"/>
    </location>
</feature>
<reference evidence="4 5" key="1">
    <citation type="submission" date="2019-02" db="EMBL/GenBank/DDBJ databases">
        <title>Genome sequencing of the rare red list fungi Phellinidium pouzarii.</title>
        <authorList>
            <person name="Buettner E."/>
            <person name="Kellner H."/>
        </authorList>
    </citation>
    <scope>NUCLEOTIDE SEQUENCE [LARGE SCALE GENOMIC DNA]</scope>
    <source>
        <strain evidence="4 5">DSM 108285</strain>
    </source>
</reference>
<feature type="region of interest" description="Disordered" evidence="1">
    <location>
        <begin position="26"/>
        <end position="47"/>
    </location>
</feature>
<feature type="signal peptide" evidence="2">
    <location>
        <begin position="1"/>
        <end position="20"/>
    </location>
</feature>
<dbReference type="SUPFAM" id="SSF49899">
    <property type="entry name" value="Concanavalin A-like lectins/glucanases"/>
    <property type="match status" value="1"/>
</dbReference>
<keyword evidence="5" id="KW-1185">Reference proteome</keyword>
<dbReference type="AlphaFoldDB" id="A0A4S4LJE2"/>
<organism evidence="4 5">
    <name type="scientific">Phellinidium pouzarii</name>
    <dbReference type="NCBI Taxonomy" id="167371"/>
    <lineage>
        <taxon>Eukaryota</taxon>
        <taxon>Fungi</taxon>
        <taxon>Dikarya</taxon>
        <taxon>Basidiomycota</taxon>
        <taxon>Agaricomycotina</taxon>
        <taxon>Agaricomycetes</taxon>
        <taxon>Hymenochaetales</taxon>
        <taxon>Hymenochaetaceae</taxon>
        <taxon>Phellinidium</taxon>
    </lineage>
</organism>
<dbReference type="Pfam" id="PF26113">
    <property type="entry name" value="GH16_XgeA"/>
    <property type="match status" value="1"/>
</dbReference>
<evidence type="ECO:0000256" key="2">
    <source>
        <dbReference type="SAM" id="SignalP"/>
    </source>
</evidence>
<dbReference type="InterPro" id="IPR050546">
    <property type="entry name" value="Glycosyl_Hydrlase_16"/>
</dbReference>